<evidence type="ECO:0000313" key="3">
    <source>
        <dbReference type="EMBL" id="SHH22709.1"/>
    </source>
</evidence>
<gene>
    <name evidence="3" type="ORF">SAMN04488068_2966</name>
</gene>
<dbReference type="EMBL" id="FQWZ01000007">
    <property type="protein sequence ID" value="SHH22709.1"/>
    <property type="molecule type" value="Genomic_DNA"/>
</dbReference>
<protein>
    <submittedName>
        <fullName evidence="3">SnoaL-like domain-containing protein</fullName>
    </submittedName>
</protein>
<accession>A0A1M5R9H5</accession>
<feature type="signal peptide" evidence="1">
    <location>
        <begin position="1"/>
        <end position="23"/>
    </location>
</feature>
<proteinExistence type="predicted"/>
<evidence type="ECO:0000256" key="1">
    <source>
        <dbReference type="SAM" id="SignalP"/>
    </source>
</evidence>
<evidence type="ECO:0000313" key="4">
    <source>
        <dbReference type="Proteomes" id="UP000199758"/>
    </source>
</evidence>
<dbReference type="Gene3D" id="3.10.450.50">
    <property type="match status" value="1"/>
</dbReference>
<dbReference type="OrthoDB" id="6196903at2"/>
<feature type="domain" description="SnoaL-like" evidence="2">
    <location>
        <begin position="31"/>
        <end position="145"/>
    </location>
</feature>
<evidence type="ECO:0000259" key="2">
    <source>
        <dbReference type="Pfam" id="PF13474"/>
    </source>
</evidence>
<dbReference type="InterPro" id="IPR032710">
    <property type="entry name" value="NTF2-like_dom_sf"/>
</dbReference>
<dbReference type="Pfam" id="PF13474">
    <property type="entry name" value="SnoaL_3"/>
    <property type="match status" value="1"/>
</dbReference>
<dbReference type="SUPFAM" id="SSF54427">
    <property type="entry name" value="NTF2-like"/>
    <property type="match status" value="1"/>
</dbReference>
<reference evidence="3 4" key="1">
    <citation type="submission" date="2016-11" db="EMBL/GenBank/DDBJ databases">
        <authorList>
            <person name="Jaros S."/>
            <person name="Januszkiewicz K."/>
            <person name="Wedrychowicz H."/>
        </authorList>
    </citation>
    <scope>NUCLEOTIDE SEQUENCE [LARGE SCALE GENOMIC DNA]</scope>
    <source>
        <strain evidence="3 4">CGMCC 1.7049</strain>
    </source>
</reference>
<dbReference type="InterPro" id="IPR037401">
    <property type="entry name" value="SnoaL-like"/>
</dbReference>
<organism evidence="3 4">
    <name type="scientific">Hydrocarboniphaga daqingensis</name>
    <dbReference type="NCBI Taxonomy" id="490188"/>
    <lineage>
        <taxon>Bacteria</taxon>
        <taxon>Pseudomonadati</taxon>
        <taxon>Pseudomonadota</taxon>
        <taxon>Gammaproteobacteria</taxon>
        <taxon>Nevskiales</taxon>
        <taxon>Nevskiaceae</taxon>
        <taxon>Hydrocarboniphaga</taxon>
    </lineage>
</organism>
<keyword evidence="1" id="KW-0732">Signal</keyword>
<feature type="chain" id="PRO_5012748118" evidence="1">
    <location>
        <begin position="24"/>
        <end position="151"/>
    </location>
</feature>
<dbReference type="RefSeq" id="WP_084083466.1">
    <property type="nucleotide sequence ID" value="NZ_FQWZ01000007.1"/>
</dbReference>
<keyword evidence="4" id="KW-1185">Reference proteome</keyword>
<dbReference type="Proteomes" id="UP000199758">
    <property type="component" value="Unassembled WGS sequence"/>
</dbReference>
<sequence>MSRLLRGLAAVMLALGVAMPAAAEAPSTPSDTVEAFHKALKVGDGRAALAFLLPDVTIYEQGFTDNSRDDWGSRQLADANQFARQTERRVLRREASQDTNTAWVISTTVTEGQFDGRKLVLDGTETMLLRRGVDGWRIAHIHWSAHSPQDE</sequence>
<dbReference type="AlphaFoldDB" id="A0A1M5R9H5"/>
<name>A0A1M5R9H5_9GAMM</name>
<dbReference type="STRING" id="490188.SAMN04488068_2966"/>